<name>A0A3N4HY73_ASCIM</name>
<feature type="region of interest" description="Disordered" evidence="1">
    <location>
        <begin position="1"/>
        <end position="60"/>
    </location>
</feature>
<dbReference type="Proteomes" id="UP000275078">
    <property type="component" value="Unassembled WGS sequence"/>
</dbReference>
<proteinExistence type="predicted"/>
<organism evidence="2 3">
    <name type="scientific">Ascobolus immersus RN42</name>
    <dbReference type="NCBI Taxonomy" id="1160509"/>
    <lineage>
        <taxon>Eukaryota</taxon>
        <taxon>Fungi</taxon>
        <taxon>Dikarya</taxon>
        <taxon>Ascomycota</taxon>
        <taxon>Pezizomycotina</taxon>
        <taxon>Pezizomycetes</taxon>
        <taxon>Pezizales</taxon>
        <taxon>Ascobolaceae</taxon>
        <taxon>Ascobolus</taxon>
    </lineage>
</organism>
<sequence length="346" mass="39874">MQGALNRTPETSVRDADGCSSDQAGTTSLNDKPEKSSTPVQQRNAKDHSSESNEDGQSNGKLKTVLLQDALPLKPGVRGLCFDPYQTVRILDSMKEFNDIAPQPPKLRDWMMAGRSSPPVQILERILFVLQHLLALSEKVTRELTYRLRVLEPHHCVKVEDYFYDIHKEAEYKERPVINDAAHRFEAYLAGSYRWTFEHSGPFRAAVSFASFFSYDEKHSKTRGNYYNDKLGSITPKEIWKFREATRLMRPQRLWLLYTGINRSYSILCDEVVPLVLGLNLTTYGPYADFEVLRDVDIQFGELETACKNLQQFVYFVWSFRAPSIEASLMKYCTNAPMEWRRPYLG</sequence>
<accession>A0A3N4HY73</accession>
<protein>
    <submittedName>
        <fullName evidence="2">Uncharacterized protein</fullName>
    </submittedName>
</protein>
<evidence type="ECO:0000256" key="1">
    <source>
        <dbReference type="SAM" id="MobiDB-lite"/>
    </source>
</evidence>
<keyword evidence="3" id="KW-1185">Reference proteome</keyword>
<reference evidence="2 3" key="1">
    <citation type="journal article" date="2018" name="Nat. Ecol. Evol.">
        <title>Pezizomycetes genomes reveal the molecular basis of ectomycorrhizal truffle lifestyle.</title>
        <authorList>
            <person name="Murat C."/>
            <person name="Payen T."/>
            <person name="Noel B."/>
            <person name="Kuo A."/>
            <person name="Morin E."/>
            <person name="Chen J."/>
            <person name="Kohler A."/>
            <person name="Krizsan K."/>
            <person name="Balestrini R."/>
            <person name="Da Silva C."/>
            <person name="Montanini B."/>
            <person name="Hainaut M."/>
            <person name="Levati E."/>
            <person name="Barry K.W."/>
            <person name="Belfiori B."/>
            <person name="Cichocki N."/>
            <person name="Clum A."/>
            <person name="Dockter R.B."/>
            <person name="Fauchery L."/>
            <person name="Guy J."/>
            <person name="Iotti M."/>
            <person name="Le Tacon F."/>
            <person name="Lindquist E.A."/>
            <person name="Lipzen A."/>
            <person name="Malagnac F."/>
            <person name="Mello A."/>
            <person name="Molinier V."/>
            <person name="Miyauchi S."/>
            <person name="Poulain J."/>
            <person name="Riccioni C."/>
            <person name="Rubini A."/>
            <person name="Sitrit Y."/>
            <person name="Splivallo R."/>
            <person name="Traeger S."/>
            <person name="Wang M."/>
            <person name="Zifcakova L."/>
            <person name="Wipf D."/>
            <person name="Zambonelli A."/>
            <person name="Paolocci F."/>
            <person name="Nowrousian M."/>
            <person name="Ottonello S."/>
            <person name="Baldrian P."/>
            <person name="Spatafora J.W."/>
            <person name="Henrissat B."/>
            <person name="Nagy L.G."/>
            <person name="Aury J.M."/>
            <person name="Wincker P."/>
            <person name="Grigoriev I.V."/>
            <person name="Bonfante P."/>
            <person name="Martin F.M."/>
        </authorList>
    </citation>
    <scope>NUCLEOTIDE SEQUENCE [LARGE SCALE GENOMIC DNA]</scope>
    <source>
        <strain evidence="2 3">RN42</strain>
    </source>
</reference>
<dbReference type="AlphaFoldDB" id="A0A3N4HY73"/>
<evidence type="ECO:0000313" key="2">
    <source>
        <dbReference type="EMBL" id="RPA78046.1"/>
    </source>
</evidence>
<feature type="compositionally biased region" description="Polar residues" evidence="1">
    <location>
        <begin position="20"/>
        <end position="43"/>
    </location>
</feature>
<evidence type="ECO:0000313" key="3">
    <source>
        <dbReference type="Proteomes" id="UP000275078"/>
    </source>
</evidence>
<dbReference type="EMBL" id="ML119716">
    <property type="protein sequence ID" value="RPA78046.1"/>
    <property type="molecule type" value="Genomic_DNA"/>
</dbReference>
<gene>
    <name evidence="2" type="ORF">BJ508DRAFT_416687</name>
</gene>